<gene>
    <name evidence="2" type="ORF">CAEBREN_15101</name>
</gene>
<dbReference type="InParanoid" id="G0NS20"/>
<evidence type="ECO:0000313" key="3">
    <source>
        <dbReference type="Proteomes" id="UP000008068"/>
    </source>
</evidence>
<proteinExistence type="predicted"/>
<name>G0NS20_CAEBE</name>
<evidence type="ECO:0000259" key="1">
    <source>
        <dbReference type="Pfam" id="PF07735"/>
    </source>
</evidence>
<evidence type="ECO:0000313" key="2">
    <source>
        <dbReference type="EMBL" id="EGT36444.1"/>
    </source>
</evidence>
<reference evidence="3" key="1">
    <citation type="submission" date="2011-07" db="EMBL/GenBank/DDBJ databases">
        <authorList>
            <consortium name="Caenorhabditis brenneri Sequencing and Analysis Consortium"/>
            <person name="Wilson R.K."/>
        </authorList>
    </citation>
    <scope>NUCLEOTIDE SEQUENCE [LARGE SCALE GENOMIC DNA]</scope>
    <source>
        <strain evidence="3">PB2801</strain>
    </source>
</reference>
<sequence length="149" mass="16929">MGSYSFDVLEISEVPWITGNHLRKCFDNCKFIELSNTKLSAQELNDFLKYWIEGSGVQKFLLFANEPFLQMADILVGITSVSHPYVHDKAFVEIANPGYVIKNTEGLEAVIHLTDGAFYLTTDFEIVDENFIFEEISVDDEEEDSDGED</sequence>
<feature type="domain" description="Sdz-33 F-box" evidence="1">
    <location>
        <begin position="5"/>
        <end position="55"/>
    </location>
</feature>
<keyword evidence="3" id="KW-1185">Reference proteome</keyword>
<dbReference type="InterPro" id="IPR012885">
    <property type="entry name" value="F-box_Sdz-33"/>
</dbReference>
<dbReference type="AlphaFoldDB" id="G0NS20"/>
<protein>
    <recommendedName>
        <fullName evidence="1">Sdz-33 F-box domain-containing protein</fullName>
    </recommendedName>
</protein>
<dbReference type="HOGENOM" id="CLU_1751302_0_0_1"/>
<organism evidence="3">
    <name type="scientific">Caenorhabditis brenneri</name>
    <name type="common">Nematode worm</name>
    <dbReference type="NCBI Taxonomy" id="135651"/>
    <lineage>
        <taxon>Eukaryota</taxon>
        <taxon>Metazoa</taxon>
        <taxon>Ecdysozoa</taxon>
        <taxon>Nematoda</taxon>
        <taxon>Chromadorea</taxon>
        <taxon>Rhabditida</taxon>
        <taxon>Rhabditina</taxon>
        <taxon>Rhabditomorpha</taxon>
        <taxon>Rhabditoidea</taxon>
        <taxon>Rhabditidae</taxon>
        <taxon>Peloderinae</taxon>
        <taxon>Caenorhabditis</taxon>
    </lineage>
</organism>
<dbReference type="EMBL" id="GL379935">
    <property type="protein sequence ID" value="EGT36444.1"/>
    <property type="molecule type" value="Genomic_DNA"/>
</dbReference>
<dbReference type="Pfam" id="PF07735">
    <property type="entry name" value="FBA_2"/>
    <property type="match status" value="1"/>
</dbReference>
<dbReference type="Proteomes" id="UP000008068">
    <property type="component" value="Unassembled WGS sequence"/>
</dbReference>
<accession>G0NS20</accession>